<feature type="domain" description="Survival protein SurE-like phosphatase/nucleotidase" evidence="2">
    <location>
        <begin position="9"/>
        <end position="227"/>
    </location>
</feature>
<protein>
    <recommendedName>
        <fullName evidence="2">Survival protein SurE-like phosphatase/nucleotidase domain-containing protein</fullName>
    </recommendedName>
</protein>
<sequence length="345" mass="37566">MSTPELPTVLLTNDDGPCSKEESPFIHSFSELLLREFLESDPEKLKVVIPDSQKSWIGKAYLIKEKLSVVNYDPSTGKTSTDSSTTVAQHYPWKLVSGTPASCSNLALFNLFPGQIDLVISGPNYGRNTSSAFSLSSGTVGAAMDAALTNHRAIALSYGIFDRPISEALLKAANQIAVKIIKELWKTGFGQPGDPDYPDLYSVNIPLVPAILEEPRVMWTSESRTRYARLFLPATDPSKPQPMQPAEIDEASNHLEDLPSNQPTLKAPVSSSETCNAPLEFVFKPDISALIDPNAPELLKGTDAWALNRGFATVSPLYAAFKPAPRPKVDPTNPSIADRDPAWKI</sequence>
<evidence type="ECO:0000313" key="6">
    <source>
        <dbReference type="EMBL" id="PLW57676.1"/>
    </source>
</evidence>
<keyword evidence="7" id="KW-1185">Reference proteome</keyword>
<evidence type="ECO:0000313" key="5">
    <source>
        <dbReference type="EMBL" id="PLW45344.1"/>
    </source>
</evidence>
<accession>A0A2N5W607</accession>
<dbReference type="Gene3D" id="3.40.1210.10">
    <property type="entry name" value="Survival protein SurE-like phosphatase/nucleotidase"/>
    <property type="match status" value="1"/>
</dbReference>
<dbReference type="EMBL" id="PGCJ01000781">
    <property type="protein sequence ID" value="PLW21636.1"/>
    <property type="molecule type" value="Genomic_DNA"/>
</dbReference>
<evidence type="ECO:0000313" key="4">
    <source>
        <dbReference type="EMBL" id="PLW22729.1"/>
    </source>
</evidence>
<dbReference type="EMBL" id="PGCI01000049">
    <property type="protein sequence ID" value="PLW45344.1"/>
    <property type="molecule type" value="Genomic_DNA"/>
</dbReference>
<comment type="caution">
    <text evidence="6">The sequence shown here is derived from an EMBL/GenBank/DDBJ whole genome shotgun (WGS) entry which is preliminary data.</text>
</comment>
<dbReference type="Proteomes" id="UP000235388">
    <property type="component" value="Unassembled WGS sequence"/>
</dbReference>
<evidence type="ECO:0000256" key="1">
    <source>
        <dbReference type="SAM" id="MobiDB-lite"/>
    </source>
</evidence>
<name>A0A2N5W607_9BASI</name>
<dbReference type="InterPro" id="IPR027746">
    <property type="entry name" value="TTL"/>
</dbReference>
<dbReference type="PANTHER" id="PTHR47551">
    <property type="entry name" value="TUBULIN--TYROSINE LIGASE PBY1-RELATED"/>
    <property type="match status" value="1"/>
</dbReference>
<organism evidence="6 7">
    <name type="scientific">Puccinia coronata f. sp. avenae</name>
    <dbReference type="NCBI Taxonomy" id="200324"/>
    <lineage>
        <taxon>Eukaryota</taxon>
        <taxon>Fungi</taxon>
        <taxon>Dikarya</taxon>
        <taxon>Basidiomycota</taxon>
        <taxon>Pucciniomycotina</taxon>
        <taxon>Pucciniomycetes</taxon>
        <taxon>Pucciniales</taxon>
        <taxon>Pucciniaceae</taxon>
        <taxon>Puccinia</taxon>
    </lineage>
</organism>
<dbReference type="GO" id="GO:0000932">
    <property type="term" value="C:P-body"/>
    <property type="evidence" value="ECO:0007669"/>
    <property type="project" value="TreeGrafter"/>
</dbReference>
<dbReference type="EMBL" id="PGCI01000654">
    <property type="protein sequence ID" value="PLW22729.1"/>
    <property type="molecule type" value="Genomic_DNA"/>
</dbReference>
<gene>
    <name evidence="6" type="ORF">PCANC_01081</name>
    <name evidence="3" type="ORF">PCANC_03165</name>
    <name evidence="5" type="ORF">PCASD_03084</name>
    <name evidence="4" type="ORF">PCASD_11096</name>
</gene>
<dbReference type="OrthoDB" id="202825at2759"/>
<evidence type="ECO:0000313" key="3">
    <source>
        <dbReference type="EMBL" id="PLW21636.1"/>
    </source>
</evidence>
<evidence type="ECO:0000259" key="2">
    <source>
        <dbReference type="Pfam" id="PF01975"/>
    </source>
</evidence>
<evidence type="ECO:0000313" key="8">
    <source>
        <dbReference type="Proteomes" id="UP000235392"/>
    </source>
</evidence>
<reference evidence="7 8" key="1">
    <citation type="submission" date="2017-11" db="EMBL/GenBank/DDBJ databases">
        <title>De novo assembly and phasing of dikaryotic genomes from two isolates of Puccinia coronata f. sp. avenae, the causal agent of oat crown rust.</title>
        <authorList>
            <person name="Miller M.E."/>
            <person name="Zhang Y."/>
            <person name="Omidvar V."/>
            <person name="Sperschneider J."/>
            <person name="Schwessinger B."/>
            <person name="Raley C."/>
            <person name="Palmer J.M."/>
            <person name="Garnica D."/>
            <person name="Upadhyaya N."/>
            <person name="Rathjen J."/>
            <person name="Taylor J.M."/>
            <person name="Park R.F."/>
            <person name="Dodds P.N."/>
            <person name="Hirsch C.D."/>
            <person name="Kianian S.F."/>
            <person name="Figueroa M."/>
        </authorList>
    </citation>
    <scope>NUCLEOTIDE SEQUENCE [LARGE SCALE GENOMIC DNA]</scope>
    <source>
        <strain evidence="6">12NC29</strain>
        <strain evidence="4">12SD80</strain>
    </source>
</reference>
<dbReference type="InterPro" id="IPR002828">
    <property type="entry name" value="SurE-like_Pase/nucleotidase"/>
</dbReference>
<dbReference type="InterPro" id="IPR036523">
    <property type="entry name" value="SurE-like_sf"/>
</dbReference>
<dbReference type="NCBIfam" id="TIGR00087">
    <property type="entry name" value="surE"/>
    <property type="match status" value="1"/>
</dbReference>
<dbReference type="SUPFAM" id="SSF64167">
    <property type="entry name" value="SurE-like"/>
    <property type="match status" value="1"/>
</dbReference>
<dbReference type="Proteomes" id="UP000235392">
    <property type="component" value="Unassembled WGS sequence"/>
</dbReference>
<dbReference type="STRING" id="200324.A0A2N5W607"/>
<dbReference type="AlphaFoldDB" id="A0A2N5W607"/>
<dbReference type="Pfam" id="PF01975">
    <property type="entry name" value="SurE"/>
    <property type="match status" value="1"/>
</dbReference>
<evidence type="ECO:0000313" key="7">
    <source>
        <dbReference type="Proteomes" id="UP000235388"/>
    </source>
</evidence>
<dbReference type="GO" id="GO:0016787">
    <property type="term" value="F:hydrolase activity"/>
    <property type="evidence" value="ECO:0007669"/>
    <property type="project" value="InterPro"/>
</dbReference>
<dbReference type="EMBL" id="PGCJ01000009">
    <property type="protein sequence ID" value="PLW57676.1"/>
    <property type="molecule type" value="Genomic_DNA"/>
</dbReference>
<feature type="region of interest" description="Disordered" evidence="1">
    <location>
        <begin position="324"/>
        <end position="345"/>
    </location>
</feature>
<proteinExistence type="predicted"/>
<dbReference type="PANTHER" id="PTHR47551:SF1">
    <property type="entry name" value="TUBULIN--TYROSINE LIGASE PBY1-RELATED"/>
    <property type="match status" value="1"/>
</dbReference>